<dbReference type="HOGENOM" id="CLU_1130917_0_0_1"/>
<keyword evidence="2" id="KW-1185">Reference proteome</keyword>
<dbReference type="OrthoDB" id="1937984at2759"/>
<accession>D0MTZ9</accession>
<name>D0MTZ9_PHYIT</name>
<dbReference type="GeneID" id="9469225"/>
<dbReference type="VEuPathDB" id="FungiDB:PITG_01747"/>
<dbReference type="InParanoid" id="D0MTZ9"/>
<dbReference type="EMBL" id="DS028119">
    <property type="protein sequence ID" value="EEY61446.1"/>
    <property type="molecule type" value="Genomic_DNA"/>
</dbReference>
<evidence type="ECO:0000313" key="1">
    <source>
        <dbReference type="EMBL" id="EEY61446.1"/>
    </source>
</evidence>
<dbReference type="eggNOG" id="ENOG502REE2">
    <property type="taxonomic scope" value="Eukaryota"/>
</dbReference>
<reference evidence="2" key="1">
    <citation type="journal article" date="2009" name="Nature">
        <title>Genome sequence and analysis of the Irish potato famine pathogen Phytophthora infestans.</title>
        <authorList>
            <consortium name="The Broad Institute Genome Sequencing Platform"/>
            <person name="Haas B.J."/>
            <person name="Kamoun S."/>
            <person name="Zody M.C."/>
            <person name="Jiang R.H."/>
            <person name="Handsaker R.E."/>
            <person name="Cano L.M."/>
            <person name="Grabherr M."/>
            <person name="Kodira C.D."/>
            <person name="Raffaele S."/>
            <person name="Torto-Alalibo T."/>
            <person name="Bozkurt T.O."/>
            <person name="Ah-Fong A.M."/>
            <person name="Alvarado L."/>
            <person name="Anderson V.L."/>
            <person name="Armstrong M.R."/>
            <person name="Avrova A."/>
            <person name="Baxter L."/>
            <person name="Beynon J."/>
            <person name="Boevink P.C."/>
            <person name="Bollmann S.R."/>
            <person name="Bos J.I."/>
            <person name="Bulone V."/>
            <person name="Cai G."/>
            <person name="Cakir C."/>
            <person name="Carrington J.C."/>
            <person name="Chawner M."/>
            <person name="Conti L."/>
            <person name="Costanzo S."/>
            <person name="Ewan R."/>
            <person name="Fahlgren N."/>
            <person name="Fischbach M.A."/>
            <person name="Fugelstad J."/>
            <person name="Gilroy E.M."/>
            <person name="Gnerre S."/>
            <person name="Green P.J."/>
            <person name="Grenville-Briggs L.J."/>
            <person name="Griffith J."/>
            <person name="Grunwald N.J."/>
            <person name="Horn K."/>
            <person name="Horner N.R."/>
            <person name="Hu C.H."/>
            <person name="Huitema E."/>
            <person name="Jeong D.H."/>
            <person name="Jones A.M."/>
            <person name="Jones J.D."/>
            <person name="Jones R.W."/>
            <person name="Karlsson E.K."/>
            <person name="Kunjeti S.G."/>
            <person name="Lamour K."/>
            <person name="Liu Z."/>
            <person name="Ma L."/>
            <person name="Maclean D."/>
            <person name="Chibucos M.C."/>
            <person name="McDonald H."/>
            <person name="McWalters J."/>
            <person name="Meijer H.J."/>
            <person name="Morgan W."/>
            <person name="Morris P.F."/>
            <person name="Munro C.A."/>
            <person name="O'Neill K."/>
            <person name="Ospina-Giraldo M."/>
            <person name="Pinzon A."/>
            <person name="Pritchard L."/>
            <person name="Ramsahoye B."/>
            <person name="Ren Q."/>
            <person name="Restrepo S."/>
            <person name="Roy S."/>
            <person name="Sadanandom A."/>
            <person name="Savidor A."/>
            <person name="Schornack S."/>
            <person name="Schwartz D.C."/>
            <person name="Schumann U.D."/>
            <person name="Schwessinger B."/>
            <person name="Seyer L."/>
            <person name="Sharpe T."/>
            <person name="Silvar C."/>
            <person name="Song J."/>
            <person name="Studholme D.J."/>
            <person name="Sykes S."/>
            <person name="Thines M."/>
            <person name="van de Vondervoort P.J."/>
            <person name="Phuntumart V."/>
            <person name="Wawra S."/>
            <person name="Weide R."/>
            <person name="Win J."/>
            <person name="Young C."/>
            <person name="Zhou S."/>
            <person name="Fry W."/>
            <person name="Meyers B.C."/>
            <person name="van West P."/>
            <person name="Ristaino J."/>
            <person name="Govers F."/>
            <person name="Birch P.R."/>
            <person name="Whisson S.C."/>
            <person name="Judelson H.S."/>
            <person name="Nusbaum C."/>
        </authorList>
    </citation>
    <scope>NUCLEOTIDE SEQUENCE [LARGE SCALE GENOMIC DNA]</scope>
    <source>
        <strain evidence="2">T30-4</strain>
    </source>
</reference>
<proteinExistence type="predicted"/>
<evidence type="ECO:0000313" key="2">
    <source>
        <dbReference type="Proteomes" id="UP000006643"/>
    </source>
</evidence>
<dbReference type="AlphaFoldDB" id="D0MTZ9"/>
<protein>
    <submittedName>
        <fullName evidence="1">Uncharacterized protein</fullName>
    </submittedName>
</protein>
<organism evidence="1 2">
    <name type="scientific">Phytophthora infestans (strain T30-4)</name>
    <name type="common">Potato late blight agent</name>
    <dbReference type="NCBI Taxonomy" id="403677"/>
    <lineage>
        <taxon>Eukaryota</taxon>
        <taxon>Sar</taxon>
        <taxon>Stramenopiles</taxon>
        <taxon>Oomycota</taxon>
        <taxon>Peronosporomycetes</taxon>
        <taxon>Peronosporales</taxon>
        <taxon>Peronosporaceae</taxon>
        <taxon>Phytophthora</taxon>
    </lineage>
</organism>
<dbReference type="STRING" id="403677.D0MTZ9"/>
<dbReference type="RefSeq" id="XP_002908363.1">
    <property type="nucleotide sequence ID" value="XM_002908317.1"/>
</dbReference>
<dbReference type="Proteomes" id="UP000006643">
    <property type="component" value="Unassembled WGS sequence"/>
</dbReference>
<gene>
    <name evidence="1" type="ORF">PITG_01747</name>
</gene>
<sequence>MCPRLRSDTAQDPINKRRGGQMGVRAVEYSAVATREVVKTISEKCQVLGKMLEASRVKLHSAEEIAQDSIFAQTPLLQEMNRVFEQLQGTCVDPHMVGGERGKTLFDFVDAETVQSLQQDALEQTKEVEELLAAHQHAIRRIAAIYRFFVTFDKAHGSNVDALVGEHRELASIADEDAKPIGELYNAAVCTVHALLSRTGGDCSHSAANPGWLIYCRSAFSSTWSSATASCWSTSPLLTIYTRSTF</sequence>
<dbReference type="KEGG" id="pif:PITG_01747"/>